<dbReference type="SUPFAM" id="SSF57667">
    <property type="entry name" value="beta-beta-alpha zinc fingers"/>
    <property type="match status" value="1"/>
</dbReference>
<protein>
    <recommendedName>
        <fullName evidence="12">C2H2-type domain-containing protein</fullName>
    </recommendedName>
</protein>
<sequence>MTRVRRKRVHKNNKEFRKSIRTRRRPRDLDQIYEDIHDPAKNQKMTNQPEDEDLPGLGQFYCLECARYFEGPDHLSKHKLSKQHKQRVRELKDEPYTHEEAEAAAGMGRAIKSPSQVNRPLGVTPLLAGLGAATPASVLASLNTAAPTAPPQSDDHMSHN</sequence>
<dbReference type="PROSITE" id="PS50157">
    <property type="entry name" value="ZINC_FINGER_C2H2_2"/>
    <property type="match status" value="1"/>
</dbReference>
<dbReference type="GO" id="GO:0005634">
    <property type="term" value="C:nucleus"/>
    <property type="evidence" value="ECO:0007669"/>
    <property type="project" value="UniProtKB-SubCell"/>
</dbReference>
<evidence type="ECO:0000259" key="12">
    <source>
        <dbReference type="PROSITE" id="PS50157"/>
    </source>
</evidence>
<dbReference type="Gene3D" id="3.30.160.60">
    <property type="entry name" value="Classic Zinc Finger"/>
    <property type="match status" value="1"/>
</dbReference>
<dbReference type="EMBL" id="KB932206">
    <property type="protein sequence ID" value="KCV69692.1"/>
    <property type="molecule type" value="Genomic_DNA"/>
</dbReference>
<dbReference type="GO" id="GO:0008270">
    <property type="term" value="F:zinc ion binding"/>
    <property type="evidence" value="ECO:0007669"/>
    <property type="project" value="UniProtKB-KW"/>
</dbReference>
<keyword evidence="3" id="KW-0963">Cytoplasm</keyword>
<evidence type="ECO:0000256" key="1">
    <source>
        <dbReference type="ARBA" id="ARBA00004123"/>
    </source>
</evidence>
<comment type="similarity">
    <text evidence="9">Belongs to the ZNF593/BUD20 C2H2-type zinc-finger protein family.</text>
</comment>
<feature type="domain" description="C2H2-type" evidence="12">
    <location>
        <begin position="60"/>
        <end position="89"/>
    </location>
</feature>
<dbReference type="STRING" id="691883.A0A058Z837"/>
<evidence type="ECO:0000256" key="10">
    <source>
        <dbReference type="PROSITE-ProRule" id="PRU00042"/>
    </source>
</evidence>
<organism evidence="13">
    <name type="scientific">Fonticula alba</name>
    <name type="common">Slime mold</name>
    <dbReference type="NCBI Taxonomy" id="691883"/>
    <lineage>
        <taxon>Eukaryota</taxon>
        <taxon>Rotosphaerida</taxon>
        <taxon>Fonticulaceae</taxon>
        <taxon>Fonticula</taxon>
    </lineage>
</organism>
<evidence type="ECO:0000256" key="6">
    <source>
        <dbReference type="ARBA" id="ARBA00022771"/>
    </source>
</evidence>
<evidence type="ECO:0000256" key="8">
    <source>
        <dbReference type="ARBA" id="ARBA00023242"/>
    </source>
</evidence>
<dbReference type="InterPro" id="IPR036236">
    <property type="entry name" value="Znf_C2H2_sf"/>
</dbReference>
<dbReference type="PANTHER" id="PTHR46095:SF1">
    <property type="entry name" value="ZINC FINGER PROTEIN 593"/>
    <property type="match status" value="1"/>
</dbReference>
<dbReference type="PROSITE" id="PS00028">
    <property type="entry name" value="ZINC_FINGER_C2H2_1"/>
    <property type="match status" value="1"/>
</dbReference>
<dbReference type="AlphaFoldDB" id="A0A058Z837"/>
<name>A0A058Z837_FONAL</name>
<dbReference type="PANTHER" id="PTHR46095">
    <property type="entry name" value="ZINC FINGER PROTEIN 593"/>
    <property type="match status" value="1"/>
</dbReference>
<dbReference type="OrthoDB" id="24683at2759"/>
<evidence type="ECO:0000256" key="7">
    <source>
        <dbReference type="ARBA" id="ARBA00022833"/>
    </source>
</evidence>
<dbReference type="SMART" id="SM00451">
    <property type="entry name" value="ZnF_U1"/>
    <property type="match status" value="1"/>
</dbReference>
<dbReference type="InterPro" id="IPR022755">
    <property type="entry name" value="Znf_C2H2_jaz"/>
</dbReference>
<dbReference type="RefSeq" id="XP_009496257.1">
    <property type="nucleotide sequence ID" value="XM_009497982.1"/>
</dbReference>
<dbReference type="OMA" id="RKMETQP"/>
<dbReference type="InterPro" id="IPR013087">
    <property type="entry name" value="Znf_C2H2_type"/>
</dbReference>
<evidence type="ECO:0000313" key="13">
    <source>
        <dbReference type="EMBL" id="KCV69692.1"/>
    </source>
</evidence>
<evidence type="ECO:0000256" key="2">
    <source>
        <dbReference type="ARBA" id="ARBA00004496"/>
    </source>
</evidence>
<keyword evidence="7" id="KW-0862">Zinc</keyword>
<dbReference type="GO" id="GO:0042254">
    <property type="term" value="P:ribosome biogenesis"/>
    <property type="evidence" value="ECO:0007669"/>
    <property type="project" value="UniProtKB-KW"/>
</dbReference>
<dbReference type="GO" id="GO:0003676">
    <property type="term" value="F:nucleic acid binding"/>
    <property type="evidence" value="ECO:0007669"/>
    <property type="project" value="InterPro"/>
</dbReference>
<accession>A0A058Z837</accession>
<dbReference type="InterPro" id="IPR003604">
    <property type="entry name" value="Matrin/U1-like-C_Znf_C2H2"/>
</dbReference>
<keyword evidence="6 10" id="KW-0863">Zinc-finger</keyword>
<dbReference type="FunFam" id="3.30.160.60:FF:000299">
    <property type="entry name" value="Zinc finger protein 593"/>
    <property type="match status" value="1"/>
</dbReference>
<dbReference type="GeneID" id="20528824"/>
<gene>
    <name evidence="13" type="ORF">H696_04099</name>
</gene>
<keyword evidence="5" id="KW-0479">Metal-binding</keyword>
<dbReference type="InterPro" id="IPR051879">
    <property type="entry name" value="C2H2-ZF_Maturation_Protein"/>
</dbReference>
<keyword evidence="8" id="KW-0539">Nucleus</keyword>
<evidence type="ECO:0000256" key="5">
    <source>
        <dbReference type="ARBA" id="ARBA00022723"/>
    </source>
</evidence>
<evidence type="ECO:0000256" key="9">
    <source>
        <dbReference type="ARBA" id="ARBA00038064"/>
    </source>
</evidence>
<feature type="compositionally biased region" description="Basic residues" evidence="11">
    <location>
        <begin position="77"/>
        <end position="87"/>
    </location>
</feature>
<feature type="compositionally biased region" description="Basic and acidic residues" evidence="11">
    <location>
        <begin position="27"/>
        <end position="41"/>
    </location>
</feature>
<evidence type="ECO:0000256" key="11">
    <source>
        <dbReference type="SAM" id="MobiDB-lite"/>
    </source>
</evidence>
<evidence type="ECO:0000313" key="14">
    <source>
        <dbReference type="Proteomes" id="UP000030693"/>
    </source>
</evidence>
<dbReference type="GO" id="GO:0005737">
    <property type="term" value="C:cytoplasm"/>
    <property type="evidence" value="ECO:0007669"/>
    <property type="project" value="UniProtKB-SubCell"/>
</dbReference>
<comment type="subcellular location">
    <subcellularLocation>
        <location evidence="2">Cytoplasm</location>
    </subcellularLocation>
    <subcellularLocation>
        <location evidence="1">Nucleus</location>
    </subcellularLocation>
</comment>
<keyword evidence="4" id="KW-0690">Ribosome biogenesis</keyword>
<feature type="region of interest" description="Disordered" evidence="11">
    <location>
        <begin position="77"/>
        <end position="96"/>
    </location>
</feature>
<proteinExistence type="inferred from homology"/>
<keyword evidence="14" id="KW-1185">Reference proteome</keyword>
<dbReference type="Pfam" id="PF12171">
    <property type="entry name" value="zf-C2H2_jaz"/>
    <property type="match status" value="1"/>
</dbReference>
<reference evidence="13" key="1">
    <citation type="submission" date="2013-04" db="EMBL/GenBank/DDBJ databases">
        <title>The Genome Sequence of Fonticula alba ATCC 38817.</title>
        <authorList>
            <consortium name="The Broad Institute Genomics Platform"/>
            <person name="Russ C."/>
            <person name="Cuomo C."/>
            <person name="Burger G."/>
            <person name="Gray M.W."/>
            <person name="Holland P.W.H."/>
            <person name="King N."/>
            <person name="Lang F.B.F."/>
            <person name="Roger A.J."/>
            <person name="Ruiz-Trillo I."/>
            <person name="Brown M."/>
            <person name="Walker B."/>
            <person name="Young S."/>
            <person name="Zeng Q."/>
            <person name="Gargeya S."/>
            <person name="Fitzgerald M."/>
            <person name="Haas B."/>
            <person name="Abouelleil A."/>
            <person name="Allen A.W."/>
            <person name="Alvarado L."/>
            <person name="Arachchi H.M."/>
            <person name="Berlin A.M."/>
            <person name="Chapman S.B."/>
            <person name="Gainer-Dewar J."/>
            <person name="Goldberg J."/>
            <person name="Griggs A."/>
            <person name="Gujja S."/>
            <person name="Hansen M."/>
            <person name="Howarth C."/>
            <person name="Imamovic A."/>
            <person name="Ireland A."/>
            <person name="Larimer J."/>
            <person name="McCowan C."/>
            <person name="Murphy C."/>
            <person name="Pearson M."/>
            <person name="Poon T.W."/>
            <person name="Priest M."/>
            <person name="Roberts A."/>
            <person name="Saif S."/>
            <person name="Shea T."/>
            <person name="Sisk P."/>
            <person name="Sykes S."/>
            <person name="Wortman J."/>
            <person name="Nusbaum C."/>
            <person name="Birren B."/>
        </authorList>
    </citation>
    <scope>NUCLEOTIDE SEQUENCE [LARGE SCALE GENOMIC DNA]</scope>
    <source>
        <strain evidence="13">ATCC 38817</strain>
    </source>
</reference>
<feature type="region of interest" description="Disordered" evidence="11">
    <location>
        <begin position="1"/>
        <end position="49"/>
    </location>
</feature>
<evidence type="ECO:0000256" key="4">
    <source>
        <dbReference type="ARBA" id="ARBA00022517"/>
    </source>
</evidence>
<dbReference type="GO" id="GO:0043021">
    <property type="term" value="F:ribonucleoprotein complex binding"/>
    <property type="evidence" value="ECO:0007669"/>
    <property type="project" value="UniProtKB-ARBA"/>
</dbReference>
<dbReference type="Proteomes" id="UP000030693">
    <property type="component" value="Unassembled WGS sequence"/>
</dbReference>
<evidence type="ECO:0000256" key="3">
    <source>
        <dbReference type="ARBA" id="ARBA00022490"/>
    </source>
</evidence>
<feature type="compositionally biased region" description="Basic residues" evidence="11">
    <location>
        <begin position="1"/>
        <end position="11"/>
    </location>
</feature>
<dbReference type="eggNOG" id="KOG3408">
    <property type="taxonomic scope" value="Eukaryota"/>
</dbReference>